<dbReference type="EMBL" id="BMDI01000001">
    <property type="protein sequence ID" value="GGI16785.1"/>
    <property type="molecule type" value="Genomic_DNA"/>
</dbReference>
<keyword evidence="2" id="KW-0813">Transport</keyword>
<feature type="transmembrane region" description="Helical" evidence="7">
    <location>
        <begin position="164"/>
        <end position="186"/>
    </location>
</feature>
<reference evidence="9" key="1">
    <citation type="journal article" date="2019" name="Int. J. Syst. Evol. Microbiol.">
        <title>The Global Catalogue of Microorganisms (GCM) 10K type strain sequencing project: providing services to taxonomists for standard genome sequencing and annotation.</title>
        <authorList>
            <consortium name="The Broad Institute Genomics Platform"/>
            <consortium name="The Broad Institute Genome Sequencing Center for Infectious Disease"/>
            <person name="Wu L."/>
            <person name="Ma J."/>
        </authorList>
    </citation>
    <scope>NUCLEOTIDE SEQUENCE [LARGE SCALE GENOMIC DNA]</scope>
    <source>
        <strain evidence="9">CCM 2767</strain>
    </source>
</reference>
<feature type="transmembrane region" description="Helical" evidence="7">
    <location>
        <begin position="484"/>
        <end position="501"/>
    </location>
</feature>
<dbReference type="AlphaFoldDB" id="A0A8J3AQ68"/>
<keyword evidence="4 7" id="KW-0812">Transmembrane</keyword>
<dbReference type="RefSeq" id="WP_188379765.1">
    <property type="nucleotide sequence ID" value="NZ_BMDI01000001.1"/>
</dbReference>
<keyword evidence="5 7" id="KW-1133">Transmembrane helix</keyword>
<feature type="transmembrane region" description="Helical" evidence="7">
    <location>
        <begin position="112"/>
        <end position="131"/>
    </location>
</feature>
<feature type="transmembrane region" description="Helical" evidence="7">
    <location>
        <begin position="86"/>
        <end position="106"/>
    </location>
</feature>
<dbReference type="InterPro" id="IPR006726">
    <property type="entry name" value="PHBA_efflux_AaeB/fusaric-R"/>
</dbReference>
<evidence type="ECO:0000256" key="7">
    <source>
        <dbReference type="SAM" id="Phobius"/>
    </source>
</evidence>
<dbReference type="PANTHER" id="PTHR30509">
    <property type="entry name" value="P-HYDROXYBENZOIC ACID EFFLUX PUMP SUBUNIT-RELATED"/>
    <property type="match status" value="1"/>
</dbReference>
<keyword evidence="6 7" id="KW-0472">Membrane</keyword>
<evidence type="ECO:0000256" key="2">
    <source>
        <dbReference type="ARBA" id="ARBA00022448"/>
    </source>
</evidence>
<accession>A0A8J3AQ68</accession>
<dbReference type="Pfam" id="PF04632">
    <property type="entry name" value="FUSC"/>
    <property type="match status" value="1"/>
</dbReference>
<feature type="transmembrane region" description="Helical" evidence="7">
    <location>
        <begin position="138"/>
        <end position="158"/>
    </location>
</feature>
<organism evidence="8 9">
    <name type="scientific">Oxalicibacterium faecigallinarum</name>
    <dbReference type="NCBI Taxonomy" id="573741"/>
    <lineage>
        <taxon>Bacteria</taxon>
        <taxon>Pseudomonadati</taxon>
        <taxon>Pseudomonadota</taxon>
        <taxon>Betaproteobacteria</taxon>
        <taxon>Burkholderiales</taxon>
        <taxon>Oxalobacteraceae</taxon>
        <taxon>Oxalicibacterium</taxon>
    </lineage>
</organism>
<dbReference type="GO" id="GO:0022857">
    <property type="term" value="F:transmembrane transporter activity"/>
    <property type="evidence" value="ECO:0007669"/>
    <property type="project" value="InterPro"/>
</dbReference>
<feature type="transmembrane region" description="Helical" evidence="7">
    <location>
        <begin position="431"/>
        <end position="448"/>
    </location>
</feature>
<name>A0A8J3AQ68_9BURK</name>
<keyword evidence="9" id="KW-1185">Reference proteome</keyword>
<feature type="transmembrane region" description="Helical" evidence="7">
    <location>
        <begin position="508"/>
        <end position="527"/>
    </location>
</feature>
<evidence type="ECO:0000313" key="9">
    <source>
        <dbReference type="Proteomes" id="UP000642180"/>
    </source>
</evidence>
<comment type="subcellular location">
    <subcellularLocation>
        <location evidence="1">Cell membrane</location>
        <topology evidence="1">Multi-pass membrane protein</topology>
    </subcellularLocation>
</comment>
<evidence type="ECO:0000256" key="4">
    <source>
        <dbReference type="ARBA" id="ARBA00022692"/>
    </source>
</evidence>
<comment type="caution">
    <text evidence="8">The sequence shown here is derived from an EMBL/GenBank/DDBJ whole genome shotgun (WGS) entry which is preliminary data.</text>
</comment>
<keyword evidence="3" id="KW-1003">Cell membrane</keyword>
<dbReference type="Proteomes" id="UP000642180">
    <property type="component" value="Unassembled WGS sequence"/>
</dbReference>
<sequence length="738" mass="81362">MSGPRPSSLHQQASWQRHAWRGIRRMVQDWTDTEGQRWIFVVKTVLAAFLALWIAFRLGFDSPRSAMMTVFIVALPSSGMALEKSIYRLLGTLVGCVVSLAIVGMFPQQPLLLFLTLALWIGLCTSGSAMLRNARSYGFVLAGYTACMITLPAIEAPLHVFDLAVSRATEITVGILCAAFVSDAIFPRHQSDQLVQAVRGLYRNVTQLCHDAMQDTISDTQMERLHLQFAAEVAALESGRAASWFEAGDVRNRSHQLHAFNASAMVALTTFHTLHRLMQRLRAQQNTRVPEMMQPLYDELSQALLVGEQPARNAAEAGTSRVRLAALSQALPQRLAQLRTDFSDMPSLHEDALAMETALELFQRFHAELLQMVTDYHALSGKLSLIPKGQQRKILSYRPSTPPMIALAAGLRSASALLILALAWYALNWPSAVGAVIIAVIFCGLASSSPDPDGLIRQTTVGFTLAVPFAFFCAFFMLNHVEGYLMLILAMLPFLLIGAYLSTWKKIAGIGIGFNLMFAQMIAPENMMRFDVVTFLNDSMAQVLGLILAALMFALILPEHRQGSRRHIASALWEEALHLCVGNKPDLRHHFESRVRDLLNQLNMGIRGTADAATRLTLSQAVTLLEIGHAILDLRDVRAQLTQDDAAGKALDTCIDRLASYFRSQGKDSTEQALSGTQDAGRIVRQSLQQDDADAKGKRLWQRALTDLHMIHASLLDSTLPAADANTEPSDQEQAHAT</sequence>
<evidence type="ECO:0000256" key="6">
    <source>
        <dbReference type="ARBA" id="ARBA00023136"/>
    </source>
</evidence>
<protein>
    <submittedName>
        <fullName evidence="8">Antibiotic resistance protein</fullName>
    </submittedName>
</protein>
<feature type="transmembrane region" description="Helical" evidence="7">
    <location>
        <begin position="539"/>
        <end position="557"/>
    </location>
</feature>
<dbReference type="GO" id="GO:0005886">
    <property type="term" value="C:plasma membrane"/>
    <property type="evidence" value="ECO:0007669"/>
    <property type="project" value="UniProtKB-SubCell"/>
</dbReference>
<dbReference type="PANTHER" id="PTHR30509:SF9">
    <property type="entry name" value="MULTIDRUG RESISTANCE PROTEIN MDTO"/>
    <property type="match status" value="1"/>
</dbReference>
<proteinExistence type="predicted"/>
<evidence type="ECO:0000256" key="5">
    <source>
        <dbReference type="ARBA" id="ARBA00022989"/>
    </source>
</evidence>
<evidence type="ECO:0000256" key="3">
    <source>
        <dbReference type="ARBA" id="ARBA00022475"/>
    </source>
</evidence>
<evidence type="ECO:0000313" key="8">
    <source>
        <dbReference type="EMBL" id="GGI16785.1"/>
    </source>
</evidence>
<feature type="transmembrane region" description="Helical" evidence="7">
    <location>
        <begin position="38"/>
        <end position="60"/>
    </location>
</feature>
<feature type="transmembrane region" description="Helical" evidence="7">
    <location>
        <begin position="460"/>
        <end position="478"/>
    </location>
</feature>
<feature type="transmembrane region" description="Helical" evidence="7">
    <location>
        <begin position="404"/>
        <end position="425"/>
    </location>
</feature>
<evidence type="ECO:0000256" key="1">
    <source>
        <dbReference type="ARBA" id="ARBA00004651"/>
    </source>
</evidence>
<gene>
    <name evidence="8" type="ORF">GCM10008066_05700</name>
</gene>